<accession>A0ABU8XC82</accession>
<name>A0ABU8XC82_9BURK</name>
<dbReference type="RefSeq" id="WP_340336717.1">
    <property type="nucleotide sequence ID" value="NZ_JBBKZS010000007.1"/>
</dbReference>
<organism evidence="1 2">
    <name type="scientific">Variovorax robiniae</name>
    <dbReference type="NCBI Taxonomy" id="1836199"/>
    <lineage>
        <taxon>Bacteria</taxon>
        <taxon>Pseudomonadati</taxon>
        <taxon>Pseudomonadota</taxon>
        <taxon>Betaproteobacteria</taxon>
        <taxon>Burkholderiales</taxon>
        <taxon>Comamonadaceae</taxon>
        <taxon>Variovorax</taxon>
    </lineage>
</organism>
<proteinExistence type="predicted"/>
<protein>
    <submittedName>
        <fullName evidence="1">Uncharacterized protein</fullName>
    </submittedName>
</protein>
<evidence type="ECO:0000313" key="1">
    <source>
        <dbReference type="EMBL" id="MEJ8856654.1"/>
    </source>
</evidence>
<evidence type="ECO:0000313" key="2">
    <source>
        <dbReference type="Proteomes" id="UP001367030"/>
    </source>
</evidence>
<sequence length="69" mass="7778">MLQLVQARYPQARMIVTSNAEMNGPILSINQRLGFVTHRRNGHYQIDTGSLRDFLALRPPLASLSTNAR</sequence>
<comment type="caution">
    <text evidence="1">The sequence shown here is derived from an EMBL/GenBank/DDBJ whole genome shotgun (WGS) entry which is preliminary data.</text>
</comment>
<reference evidence="1 2" key="1">
    <citation type="submission" date="2024-03" db="EMBL/GenBank/DDBJ databases">
        <title>Novel species of the genus Variovorax.</title>
        <authorList>
            <person name="Liu Q."/>
            <person name="Xin Y.-H."/>
        </authorList>
    </citation>
    <scope>NUCLEOTIDE SEQUENCE [LARGE SCALE GENOMIC DNA]</scope>
    <source>
        <strain evidence="1 2">KACC 18901</strain>
    </source>
</reference>
<dbReference type="Gene3D" id="3.40.630.30">
    <property type="match status" value="1"/>
</dbReference>
<dbReference type="Proteomes" id="UP001367030">
    <property type="component" value="Unassembled WGS sequence"/>
</dbReference>
<keyword evidence="2" id="KW-1185">Reference proteome</keyword>
<gene>
    <name evidence="1" type="ORF">WKW79_18910</name>
</gene>
<dbReference type="EMBL" id="JBBKZS010000007">
    <property type="protein sequence ID" value="MEJ8856654.1"/>
    <property type="molecule type" value="Genomic_DNA"/>
</dbReference>